<evidence type="ECO:0000313" key="2">
    <source>
        <dbReference type="EMBL" id="CAK0827712.1"/>
    </source>
</evidence>
<gene>
    <name evidence="2" type="ORF">PCOR1329_LOCUS27178</name>
</gene>
<proteinExistence type="predicted"/>
<feature type="compositionally biased region" description="Low complexity" evidence="1">
    <location>
        <begin position="135"/>
        <end position="157"/>
    </location>
</feature>
<feature type="compositionally biased region" description="Acidic residues" evidence="1">
    <location>
        <begin position="71"/>
        <end position="83"/>
    </location>
</feature>
<dbReference type="EMBL" id="CAUYUJ010009802">
    <property type="protein sequence ID" value="CAK0827712.1"/>
    <property type="molecule type" value="Genomic_DNA"/>
</dbReference>
<keyword evidence="3" id="KW-1185">Reference proteome</keyword>
<feature type="compositionally biased region" description="Low complexity" evidence="1">
    <location>
        <begin position="42"/>
        <end position="54"/>
    </location>
</feature>
<evidence type="ECO:0000256" key="1">
    <source>
        <dbReference type="SAM" id="MobiDB-lite"/>
    </source>
</evidence>
<evidence type="ECO:0000313" key="3">
    <source>
        <dbReference type="Proteomes" id="UP001189429"/>
    </source>
</evidence>
<accession>A0ABN9S7J1</accession>
<feature type="region of interest" description="Disordered" evidence="1">
    <location>
        <begin position="38"/>
        <end position="160"/>
    </location>
</feature>
<dbReference type="Proteomes" id="UP001189429">
    <property type="component" value="Unassembled WGS sequence"/>
</dbReference>
<protein>
    <recommendedName>
        <fullName evidence="4">Mei2-like C-terminal RNA recognition motif domain-containing protein</fullName>
    </recommendedName>
</protein>
<comment type="caution">
    <text evidence="2">The sequence shown here is derived from an EMBL/GenBank/DDBJ whole genome shotgun (WGS) entry which is preliminary data.</text>
</comment>
<reference evidence="2" key="1">
    <citation type="submission" date="2023-10" db="EMBL/GenBank/DDBJ databases">
        <authorList>
            <person name="Chen Y."/>
            <person name="Shah S."/>
            <person name="Dougan E. K."/>
            <person name="Thang M."/>
            <person name="Chan C."/>
        </authorList>
    </citation>
    <scope>NUCLEOTIDE SEQUENCE [LARGE SCALE GENOMIC DNA]</scope>
</reference>
<evidence type="ECO:0008006" key="4">
    <source>
        <dbReference type="Google" id="ProtNLM"/>
    </source>
</evidence>
<name>A0ABN9S7J1_9DINO</name>
<feature type="compositionally biased region" description="Low complexity" evidence="1">
    <location>
        <begin position="109"/>
        <end position="125"/>
    </location>
</feature>
<organism evidence="2 3">
    <name type="scientific">Prorocentrum cordatum</name>
    <dbReference type="NCBI Taxonomy" id="2364126"/>
    <lineage>
        <taxon>Eukaryota</taxon>
        <taxon>Sar</taxon>
        <taxon>Alveolata</taxon>
        <taxon>Dinophyceae</taxon>
        <taxon>Prorocentrales</taxon>
        <taxon>Prorocentraceae</taxon>
        <taxon>Prorocentrum</taxon>
    </lineage>
</organism>
<sequence>MVMSHSVMSDTVNTDTTIVTVKNTFLEFASLAEDAACDPALRRSSSSPCMSRSSTDAGPEAEGSSAPQWADTEDDEEHDDDEGGVASRGFSGPAPQEGLSDLLQVQGMPSAAAARGPSAKAPAASGRGGGHRGVRPAGRPPAAAGKGAGAGEAALAGTPSRRASICEDWPEGITLMLKNLPTQYTRHMLVELLRSQGFLHHCNRDGSAPMQPVPS</sequence>